<dbReference type="PANTHER" id="PTHR21705:SF11">
    <property type="entry name" value="FHIP FAMILY PROTEIN CG3558"/>
    <property type="match status" value="1"/>
</dbReference>
<protein>
    <submittedName>
        <fullName evidence="1">UPF0518-like protein</fullName>
    </submittedName>
</protein>
<dbReference type="InterPro" id="IPR019384">
    <property type="entry name" value="FHIP"/>
</dbReference>
<dbReference type="Pfam" id="PF10257">
    <property type="entry name" value="RAI16-like"/>
    <property type="match status" value="1"/>
</dbReference>
<evidence type="ECO:0000313" key="2">
    <source>
        <dbReference type="Proteomes" id="UP000031036"/>
    </source>
</evidence>
<proteinExistence type="predicted"/>
<dbReference type="STRING" id="6265.A0A0B2UPN6"/>
<reference evidence="1 2" key="1">
    <citation type="submission" date="2014-11" db="EMBL/GenBank/DDBJ databases">
        <title>Genetic blueprint of the zoonotic pathogen Toxocara canis.</title>
        <authorList>
            <person name="Zhu X.-Q."/>
            <person name="Korhonen P.K."/>
            <person name="Cai H."/>
            <person name="Young N.D."/>
            <person name="Nejsum P."/>
            <person name="von Samson-Himmelstjerna G."/>
            <person name="Boag P.R."/>
            <person name="Tan P."/>
            <person name="Li Q."/>
            <person name="Min J."/>
            <person name="Yang Y."/>
            <person name="Wang X."/>
            <person name="Fang X."/>
            <person name="Hall R.S."/>
            <person name="Hofmann A."/>
            <person name="Sternberg P.W."/>
            <person name="Jex A.R."/>
            <person name="Gasser R.B."/>
        </authorList>
    </citation>
    <scope>NUCLEOTIDE SEQUENCE [LARGE SCALE GENOMIC DNA]</scope>
    <source>
        <strain evidence="1">PN_DK_2014</strain>
    </source>
</reference>
<evidence type="ECO:0000313" key="1">
    <source>
        <dbReference type="EMBL" id="KHN72956.1"/>
    </source>
</evidence>
<dbReference type="OrthoDB" id="6287422at2759"/>
<dbReference type="OMA" id="MCIETID"/>
<comment type="caution">
    <text evidence="1">The sequence shown here is derived from an EMBL/GenBank/DDBJ whole genome shotgun (WGS) entry which is preliminary data.</text>
</comment>
<gene>
    <name evidence="1" type="ORF">Tcan_07085</name>
</gene>
<dbReference type="PANTHER" id="PTHR21705">
    <property type="entry name" value="RAI16 PROTEIN-RELATED"/>
    <property type="match status" value="1"/>
</dbReference>
<keyword evidence="2" id="KW-1185">Reference proteome</keyword>
<name>A0A0B2UPN6_TOXCA</name>
<dbReference type="Proteomes" id="UP000031036">
    <property type="component" value="Unassembled WGS sequence"/>
</dbReference>
<organism evidence="1 2">
    <name type="scientific">Toxocara canis</name>
    <name type="common">Canine roundworm</name>
    <dbReference type="NCBI Taxonomy" id="6265"/>
    <lineage>
        <taxon>Eukaryota</taxon>
        <taxon>Metazoa</taxon>
        <taxon>Ecdysozoa</taxon>
        <taxon>Nematoda</taxon>
        <taxon>Chromadorea</taxon>
        <taxon>Rhabditida</taxon>
        <taxon>Spirurina</taxon>
        <taxon>Ascaridomorpha</taxon>
        <taxon>Ascaridoidea</taxon>
        <taxon>Toxocaridae</taxon>
        <taxon>Toxocara</taxon>
    </lineage>
</organism>
<accession>A0A0B2UPN6</accession>
<dbReference type="AlphaFoldDB" id="A0A0B2UPN6"/>
<sequence>MWSVWIFSMRRWFARFGMSASANSSRAASPMRAIASNVAVSSSTGRLTNGDSPLDIPPPPTPPVCAPPSDNWNADFASDPGSWESSFDAHWKRVEQMIDDQAEITYEKTLSVFRHLGAMSQLLMMEMNAQPEPAIGPILDRHFTNQIMERIVDWAIEAPQFLTPTCQVSLIRIYEVMVSESHSQNHCLLVHKPMLLPLIRLLEWCRRSAQKRSFTPSNTDKHFVLLLNQICTKMAEDATLLHFFFTFGGECDEQFLVFSLLIPYLYDSGDVGQLARDALLLVLSVSRRLKYVAAFIATKSNFCPVVATGLSGCYSQLPRNVGSIIYVGDEWHKISADDIESYPSLTDFHSSLLFCNAVVQVAHEYVVSQIVTYIYNGFLLPVVLPSLLQSGQEELISSTAYYHLCVDTVTEPPLIHALVKLLLVEECERNKKIIDVIVERIAFGNRLSQVSLSLLRTLIDLRCEDVMLDLVFKYLLPCTFIQPNQTPVSRIQKYALESANTLLSCIPECTLKSPVLCSQSSLQSYLYESQKRVQLTADSCTDTWVWSYDARNPPPCTFRASSDEDSCTPNNEVFLFCQLYEFNVVSLHISLYVLLIKKYVIFPSDLIRFGFPLSGSTLK</sequence>
<dbReference type="EMBL" id="JPKZ01003184">
    <property type="protein sequence ID" value="KHN72956.1"/>
    <property type="molecule type" value="Genomic_DNA"/>
</dbReference>